<dbReference type="PANTHER" id="PTHR14087">
    <property type="entry name" value="THYMOCYTE NUCLEAR PROTEIN 1"/>
    <property type="match status" value="1"/>
</dbReference>
<protein>
    <recommendedName>
        <fullName evidence="2">Thymocyte nuclear protein 1</fullName>
    </recommendedName>
</protein>
<dbReference type="FunFam" id="3.10.590.10:FF:000003">
    <property type="entry name" value="Thymocyte nuclear protein 1"/>
    <property type="match status" value="1"/>
</dbReference>
<dbReference type="OrthoDB" id="41445at2759"/>
<evidence type="ECO:0000313" key="8">
    <source>
        <dbReference type="Proteomes" id="UP000267821"/>
    </source>
</evidence>
<evidence type="ECO:0000313" key="7">
    <source>
        <dbReference type="EMBL" id="RPB21624.1"/>
    </source>
</evidence>
<organism evidence="7 8">
    <name type="scientific">Terfezia boudieri ATCC MYA-4762</name>
    <dbReference type="NCBI Taxonomy" id="1051890"/>
    <lineage>
        <taxon>Eukaryota</taxon>
        <taxon>Fungi</taxon>
        <taxon>Dikarya</taxon>
        <taxon>Ascomycota</taxon>
        <taxon>Pezizomycotina</taxon>
        <taxon>Pezizomycetes</taxon>
        <taxon>Pezizales</taxon>
        <taxon>Pezizaceae</taxon>
        <taxon>Terfezia</taxon>
    </lineage>
</organism>
<evidence type="ECO:0000256" key="3">
    <source>
        <dbReference type="ARBA" id="ARBA00022553"/>
    </source>
</evidence>
<evidence type="ECO:0000256" key="1">
    <source>
        <dbReference type="ARBA" id="ARBA00004123"/>
    </source>
</evidence>
<dbReference type="SUPFAM" id="SSF88697">
    <property type="entry name" value="PUA domain-like"/>
    <property type="match status" value="1"/>
</dbReference>
<evidence type="ECO:0000256" key="2">
    <source>
        <dbReference type="ARBA" id="ARBA00014654"/>
    </source>
</evidence>
<evidence type="ECO:0000256" key="4">
    <source>
        <dbReference type="ARBA" id="ARBA00023242"/>
    </source>
</evidence>
<dbReference type="InterPro" id="IPR052181">
    <property type="entry name" value="5hmC_binding"/>
</dbReference>
<feature type="domain" description="EVE" evidence="6">
    <location>
        <begin position="155"/>
        <end position="313"/>
    </location>
</feature>
<feature type="region of interest" description="Disordered" evidence="5">
    <location>
        <begin position="1"/>
        <end position="120"/>
    </location>
</feature>
<feature type="compositionally biased region" description="Polar residues" evidence="5">
    <location>
        <begin position="41"/>
        <end position="56"/>
    </location>
</feature>
<dbReference type="Gene3D" id="3.10.590.10">
    <property type="entry name" value="ph1033 like domains"/>
    <property type="match status" value="1"/>
</dbReference>
<dbReference type="PANTHER" id="PTHR14087:SF7">
    <property type="entry name" value="THYMOCYTE NUCLEAR PROTEIN 1"/>
    <property type="match status" value="1"/>
</dbReference>
<proteinExistence type="predicted"/>
<dbReference type="EMBL" id="ML121558">
    <property type="protein sequence ID" value="RPB21624.1"/>
    <property type="molecule type" value="Genomic_DNA"/>
</dbReference>
<keyword evidence="3" id="KW-0597">Phosphoprotein</keyword>
<accession>A0A3N4LFG2</accession>
<feature type="compositionally biased region" description="Low complexity" evidence="5">
    <location>
        <begin position="139"/>
        <end position="154"/>
    </location>
</feature>
<dbReference type="InterPro" id="IPR002740">
    <property type="entry name" value="EVE_domain"/>
</dbReference>
<dbReference type="InterPro" id="IPR047197">
    <property type="entry name" value="THYN1-like_EVE"/>
</dbReference>
<evidence type="ECO:0000259" key="6">
    <source>
        <dbReference type="Pfam" id="PF01878"/>
    </source>
</evidence>
<keyword evidence="8" id="KW-1185">Reference proteome</keyword>
<dbReference type="InParanoid" id="A0A3N4LFG2"/>
<dbReference type="AlphaFoldDB" id="A0A3N4LFG2"/>
<comment type="subcellular location">
    <subcellularLocation>
        <location evidence="1">Nucleus</location>
    </subcellularLocation>
</comment>
<reference evidence="7 8" key="1">
    <citation type="journal article" date="2018" name="Nat. Ecol. Evol.">
        <title>Pezizomycetes genomes reveal the molecular basis of ectomycorrhizal truffle lifestyle.</title>
        <authorList>
            <person name="Murat C."/>
            <person name="Payen T."/>
            <person name="Noel B."/>
            <person name="Kuo A."/>
            <person name="Morin E."/>
            <person name="Chen J."/>
            <person name="Kohler A."/>
            <person name="Krizsan K."/>
            <person name="Balestrini R."/>
            <person name="Da Silva C."/>
            <person name="Montanini B."/>
            <person name="Hainaut M."/>
            <person name="Levati E."/>
            <person name="Barry K.W."/>
            <person name="Belfiori B."/>
            <person name="Cichocki N."/>
            <person name="Clum A."/>
            <person name="Dockter R.B."/>
            <person name="Fauchery L."/>
            <person name="Guy J."/>
            <person name="Iotti M."/>
            <person name="Le Tacon F."/>
            <person name="Lindquist E.A."/>
            <person name="Lipzen A."/>
            <person name="Malagnac F."/>
            <person name="Mello A."/>
            <person name="Molinier V."/>
            <person name="Miyauchi S."/>
            <person name="Poulain J."/>
            <person name="Riccioni C."/>
            <person name="Rubini A."/>
            <person name="Sitrit Y."/>
            <person name="Splivallo R."/>
            <person name="Traeger S."/>
            <person name="Wang M."/>
            <person name="Zifcakova L."/>
            <person name="Wipf D."/>
            <person name="Zambonelli A."/>
            <person name="Paolocci F."/>
            <person name="Nowrousian M."/>
            <person name="Ottonello S."/>
            <person name="Baldrian P."/>
            <person name="Spatafora J.W."/>
            <person name="Henrissat B."/>
            <person name="Nagy L.G."/>
            <person name="Aury J.M."/>
            <person name="Wincker P."/>
            <person name="Grigoriev I.V."/>
            <person name="Bonfante P."/>
            <person name="Martin F.M."/>
        </authorList>
    </citation>
    <scope>NUCLEOTIDE SEQUENCE [LARGE SCALE GENOMIC DNA]</scope>
    <source>
        <strain evidence="7 8">ATCC MYA-4762</strain>
    </source>
</reference>
<name>A0A3N4LFG2_9PEZI</name>
<feature type="compositionally biased region" description="Low complexity" evidence="5">
    <location>
        <begin position="96"/>
        <end position="113"/>
    </location>
</feature>
<keyword evidence="4" id="KW-0539">Nucleus</keyword>
<feature type="compositionally biased region" description="Low complexity" evidence="5">
    <location>
        <begin position="59"/>
        <end position="77"/>
    </location>
</feature>
<gene>
    <name evidence="7" type="ORF">L211DRAFT_840529</name>
</gene>
<dbReference type="STRING" id="1051890.A0A3N4LFG2"/>
<evidence type="ECO:0000256" key="5">
    <source>
        <dbReference type="SAM" id="MobiDB-lite"/>
    </source>
</evidence>
<dbReference type="GO" id="GO:0005634">
    <property type="term" value="C:nucleus"/>
    <property type="evidence" value="ECO:0007669"/>
    <property type="project" value="UniProtKB-SubCell"/>
</dbReference>
<feature type="compositionally biased region" description="Polar residues" evidence="5">
    <location>
        <begin position="16"/>
        <end position="25"/>
    </location>
</feature>
<sequence length="318" mass="34131">MPAKKRGLATPAPLKTTASQSNALNDASPELPAQKRRRSARVQQKQDLGNPIQQSKAGAPPSRAVSSSSKTPSTSRSADPKPATHPKASKKQAKRAVTATGGAFTTSTAETATHPSPVTGATAQTDVHVQLAVPSLGDSASTSDSPPSSGFSPSYWLLKAEPESRIEKGKDVKFSIDDLAACKEPAGWDGVRNYAARNNLRAMKMGDLAFFYHSNCKEPGIAGIMEIAEGASIDETAFNPKEPYFDPKSDPSNPKWYLVKVRFVHKFTRLVSLHELKSHGGPGGELANMPLIKMSRLSVSPVGKAEWDFILNLERKSR</sequence>
<feature type="region of interest" description="Disordered" evidence="5">
    <location>
        <begin position="136"/>
        <end position="155"/>
    </location>
</feature>
<dbReference type="Pfam" id="PF01878">
    <property type="entry name" value="EVE"/>
    <property type="match status" value="1"/>
</dbReference>
<dbReference type="CDD" id="cd21133">
    <property type="entry name" value="EVE"/>
    <property type="match status" value="1"/>
</dbReference>
<dbReference type="Proteomes" id="UP000267821">
    <property type="component" value="Unassembled WGS sequence"/>
</dbReference>
<dbReference type="InterPro" id="IPR015947">
    <property type="entry name" value="PUA-like_sf"/>
</dbReference>